<dbReference type="STRING" id="556484.B7G1K5"/>
<dbReference type="EMBL" id="CM000613">
    <property type="protein sequence ID" value="EEC47696.1"/>
    <property type="molecule type" value="Genomic_DNA"/>
</dbReference>
<accession>B7G1K5</accession>
<reference evidence="4" key="2">
    <citation type="submission" date="2008-08" db="EMBL/GenBank/DDBJ databases">
        <authorList>
            <consortium name="Diatom Consortium"/>
            <person name="Grigoriev I."/>
            <person name="Grimwood J."/>
            <person name="Kuo A."/>
            <person name="Otillar R.P."/>
            <person name="Salamov A."/>
            <person name="Detter J.C."/>
            <person name="Lindquist E."/>
            <person name="Shapiro H."/>
            <person name="Lucas S."/>
            <person name="Glavina del Rio T."/>
            <person name="Pitluck S."/>
            <person name="Rokhsar D."/>
            <person name="Bowler C."/>
        </authorList>
    </citation>
    <scope>GENOME REANNOTATION</scope>
    <source>
        <strain evidence="4">CCAP 1055/1</strain>
    </source>
</reference>
<dbReference type="PANTHER" id="PTHR22849">
    <property type="entry name" value="WDSAM1 PROTEIN"/>
    <property type="match status" value="1"/>
</dbReference>
<sequence length="170" mass="19573">MTTSTQEGTHSIGPNDPTTEVPEDFICPLTLSLMQDPVISKYGHSFERESILEYLGRGSDICPCTRQPLRMRDVITNHKLRSKIRRWQIENEEDITVIMTPNTNTRIYGYISMPEKDHEETERTEDDEEFVSDNMRESLEPANRRRGAGSRSLLRGLFRSRPARSPTTSI</sequence>
<dbReference type="OrthoDB" id="424220at2759"/>
<dbReference type="InterPro" id="IPR003613">
    <property type="entry name" value="Ubox_domain"/>
</dbReference>
<dbReference type="PANTHER" id="PTHR22849:SF128">
    <property type="entry name" value="U-BOX DOMAIN-CONTAINING PROTEIN"/>
    <property type="match status" value="1"/>
</dbReference>
<evidence type="ECO:0000313" key="3">
    <source>
        <dbReference type="EMBL" id="EEC47696.1"/>
    </source>
</evidence>
<dbReference type="GO" id="GO:0061630">
    <property type="term" value="F:ubiquitin protein ligase activity"/>
    <property type="evidence" value="ECO:0007669"/>
    <property type="project" value="InterPro"/>
</dbReference>
<dbReference type="InterPro" id="IPR045185">
    <property type="entry name" value="PUB22/23/24-like"/>
</dbReference>
<feature type="compositionally biased region" description="Low complexity" evidence="1">
    <location>
        <begin position="149"/>
        <end position="160"/>
    </location>
</feature>
<evidence type="ECO:0000259" key="2">
    <source>
        <dbReference type="PROSITE" id="PS51698"/>
    </source>
</evidence>
<dbReference type="Pfam" id="PF04564">
    <property type="entry name" value="U-box"/>
    <property type="match status" value="1"/>
</dbReference>
<dbReference type="InterPro" id="IPR045210">
    <property type="entry name" value="RING-Ubox_PUB"/>
</dbReference>
<dbReference type="CDD" id="cd16664">
    <property type="entry name" value="RING-Ubox_PUB"/>
    <property type="match status" value="1"/>
</dbReference>
<feature type="domain" description="U-box" evidence="2">
    <location>
        <begin position="20"/>
        <end position="94"/>
    </location>
</feature>
<dbReference type="PROSITE" id="PS51698">
    <property type="entry name" value="U_BOX"/>
    <property type="match status" value="1"/>
</dbReference>
<gene>
    <name evidence="3" type="ORF">PHATRDRAFT_36517</name>
</gene>
<feature type="compositionally biased region" description="Basic and acidic residues" evidence="1">
    <location>
        <begin position="134"/>
        <end position="143"/>
    </location>
</feature>
<name>B7G1K5_PHATC</name>
<dbReference type="GO" id="GO:0016567">
    <property type="term" value="P:protein ubiquitination"/>
    <property type="evidence" value="ECO:0007669"/>
    <property type="project" value="InterPro"/>
</dbReference>
<feature type="region of interest" description="Disordered" evidence="1">
    <location>
        <begin position="1"/>
        <end position="21"/>
    </location>
</feature>
<dbReference type="eggNOG" id="ENOG502SBIJ">
    <property type="taxonomic scope" value="Eukaryota"/>
</dbReference>
<protein>
    <recommendedName>
        <fullName evidence="2">U-box domain-containing protein</fullName>
    </recommendedName>
</protein>
<dbReference type="KEGG" id="pti:PHATRDRAFT_36517"/>
<dbReference type="SUPFAM" id="SSF57850">
    <property type="entry name" value="RING/U-box"/>
    <property type="match status" value="1"/>
</dbReference>
<dbReference type="AlphaFoldDB" id="B7G1K5"/>
<dbReference type="Gene3D" id="3.30.40.10">
    <property type="entry name" value="Zinc/RING finger domain, C3HC4 (zinc finger)"/>
    <property type="match status" value="1"/>
</dbReference>
<dbReference type="SMART" id="SM00504">
    <property type="entry name" value="Ubox"/>
    <property type="match status" value="1"/>
</dbReference>
<dbReference type="InterPro" id="IPR013083">
    <property type="entry name" value="Znf_RING/FYVE/PHD"/>
</dbReference>
<keyword evidence="4" id="KW-1185">Reference proteome</keyword>
<feature type="compositionally biased region" description="Acidic residues" evidence="1">
    <location>
        <begin position="122"/>
        <end position="131"/>
    </location>
</feature>
<dbReference type="HOGENOM" id="CLU_1573692_0_0_1"/>
<evidence type="ECO:0000256" key="1">
    <source>
        <dbReference type="SAM" id="MobiDB-lite"/>
    </source>
</evidence>
<dbReference type="Proteomes" id="UP000000759">
    <property type="component" value="Chromosome 10"/>
</dbReference>
<reference evidence="3 4" key="1">
    <citation type="journal article" date="2008" name="Nature">
        <title>The Phaeodactylum genome reveals the evolutionary history of diatom genomes.</title>
        <authorList>
            <person name="Bowler C."/>
            <person name="Allen A.E."/>
            <person name="Badger J.H."/>
            <person name="Grimwood J."/>
            <person name="Jabbari K."/>
            <person name="Kuo A."/>
            <person name="Maheswari U."/>
            <person name="Martens C."/>
            <person name="Maumus F."/>
            <person name="Otillar R.P."/>
            <person name="Rayko E."/>
            <person name="Salamov A."/>
            <person name="Vandepoele K."/>
            <person name="Beszteri B."/>
            <person name="Gruber A."/>
            <person name="Heijde M."/>
            <person name="Katinka M."/>
            <person name="Mock T."/>
            <person name="Valentin K."/>
            <person name="Verret F."/>
            <person name="Berges J.A."/>
            <person name="Brownlee C."/>
            <person name="Cadoret J.P."/>
            <person name="Chiovitti A."/>
            <person name="Choi C.J."/>
            <person name="Coesel S."/>
            <person name="De Martino A."/>
            <person name="Detter J.C."/>
            <person name="Durkin C."/>
            <person name="Falciatore A."/>
            <person name="Fournet J."/>
            <person name="Haruta M."/>
            <person name="Huysman M.J."/>
            <person name="Jenkins B.D."/>
            <person name="Jiroutova K."/>
            <person name="Jorgensen R.E."/>
            <person name="Joubert Y."/>
            <person name="Kaplan A."/>
            <person name="Kroger N."/>
            <person name="Kroth P.G."/>
            <person name="La Roche J."/>
            <person name="Lindquist E."/>
            <person name="Lommer M."/>
            <person name="Martin-Jezequel V."/>
            <person name="Lopez P.J."/>
            <person name="Lucas S."/>
            <person name="Mangogna M."/>
            <person name="McGinnis K."/>
            <person name="Medlin L.K."/>
            <person name="Montsant A."/>
            <person name="Oudot-Le Secq M.P."/>
            <person name="Napoli C."/>
            <person name="Obornik M."/>
            <person name="Parker M.S."/>
            <person name="Petit J.L."/>
            <person name="Porcel B.M."/>
            <person name="Poulsen N."/>
            <person name="Robison M."/>
            <person name="Rychlewski L."/>
            <person name="Rynearson T.A."/>
            <person name="Schmutz J."/>
            <person name="Shapiro H."/>
            <person name="Siaut M."/>
            <person name="Stanley M."/>
            <person name="Sussman M.R."/>
            <person name="Taylor A.R."/>
            <person name="Vardi A."/>
            <person name="von Dassow P."/>
            <person name="Vyverman W."/>
            <person name="Willis A."/>
            <person name="Wyrwicz L.S."/>
            <person name="Rokhsar D.S."/>
            <person name="Weissenbach J."/>
            <person name="Armbrust E.V."/>
            <person name="Green B.R."/>
            <person name="Van de Peer Y."/>
            <person name="Grigoriev I.V."/>
        </authorList>
    </citation>
    <scope>NUCLEOTIDE SEQUENCE [LARGE SCALE GENOMIC DNA]</scope>
    <source>
        <strain evidence="3 4">CCAP 1055/1</strain>
    </source>
</reference>
<dbReference type="InParanoid" id="B7G1K5"/>
<evidence type="ECO:0000313" key="4">
    <source>
        <dbReference type="Proteomes" id="UP000000759"/>
    </source>
</evidence>
<feature type="region of interest" description="Disordered" evidence="1">
    <location>
        <begin position="114"/>
        <end position="170"/>
    </location>
</feature>
<dbReference type="PaxDb" id="2850-Phatr36517"/>
<dbReference type="RefSeq" id="XP_002181044.1">
    <property type="nucleotide sequence ID" value="XM_002181008.1"/>
</dbReference>
<proteinExistence type="predicted"/>
<organism evidence="3 4">
    <name type="scientific">Phaeodactylum tricornutum (strain CCAP 1055/1)</name>
    <dbReference type="NCBI Taxonomy" id="556484"/>
    <lineage>
        <taxon>Eukaryota</taxon>
        <taxon>Sar</taxon>
        <taxon>Stramenopiles</taxon>
        <taxon>Ochrophyta</taxon>
        <taxon>Bacillariophyta</taxon>
        <taxon>Bacillariophyceae</taxon>
        <taxon>Bacillariophycidae</taxon>
        <taxon>Naviculales</taxon>
        <taxon>Phaeodactylaceae</taxon>
        <taxon>Phaeodactylum</taxon>
    </lineage>
</organism>
<dbReference type="GeneID" id="7201835"/>